<feature type="transmembrane region" description="Helical" evidence="1">
    <location>
        <begin position="42"/>
        <end position="59"/>
    </location>
</feature>
<keyword evidence="1" id="KW-0812">Transmembrane</keyword>
<evidence type="ECO:0000313" key="2">
    <source>
        <dbReference type="EMBL" id="MEX0427470.1"/>
    </source>
</evidence>
<protein>
    <submittedName>
        <fullName evidence="2">DUF3040 domain-containing protein</fullName>
    </submittedName>
</protein>
<name>A0ABV3SY44_9ACTN</name>
<evidence type="ECO:0000256" key="1">
    <source>
        <dbReference type="SAM" id="Phobius"/>
    </source>
</evidence>
<dbReference type="InterPro" id="IPR021401">
    <property type="entry name" value="DUF3040"/>
</dbReference>
<keyword evidence="1" id="KW-1133">Transmembrane helix</keyword>
<reference evidence="2 3" key="1">
    <citation type="submission" date="2024-07" db="EMBL/GenBank/DDBJ databases">
        <authorList>
            <person name="Lee S."/>
            <person name="Kang M."/>
        </authorList>
    </citation>
    <scope>NUCLEOTIDE SEQUENCE [LARGE SCALE GENOMIC DNA]</scope>
    <source>
        <strain evidence="2 3">DS6</strain>
    </source>
</reference>
<comment type="caution">
    <text evidence="2">The sequence shown here is derived from an EMBL/GenBank/DDBJ whole genome shotgun (WGS) entry which is preliminary data.</text>
</comment>
<dbReference type="RefSeq" id="WP_367992884.1">
    <property type="nucleotide sequence ID" value="NZ_JBFPJR010000010.1"/>
</dbReference>
<organism evidence="2 3">
    <name type="scientific">Nocardioides eburneus</name>
    <dbReference type="NCBI Taxonomy" id="3231482"/>
    <lineage>
        <taxon>Bacteria</taxon>
        <taxon>Bacillati</taxon>
        <taxon>Actinomycetota</taxon>
        <taxon>Actinomycetes</taxon>
        <taxon>Propionibacteriales</taxon>
        <taxon>Nocardioidaceae</taxon>
        <taxon>Nocardioides</taxon>
    </lineage>
</organism>
<proteinExistence type="predicted"/>
<evidence type="ECO:0000313" key="3">
    <source>
        <dbReference type="Proteomes" id="UP001556631"/>
    </source>
</evidence>
<accession>A0ABV3SY44</accession>
<dbReference type="Proteomes" id="UP001556631">
    <property type="component" value="Unassembled WGS sequence"/>
</dbReference>
<sequence length="122" mass="13394">MPLSEEELRLLEQMERALSEEDPKFANTLRGTALRRAQRRQAIAAGAVLAGGIAILMSGVVTEVWLLGVLGFLVMLASASTGLSALRGHPPVVPSSRATRLGRVSLLERAEHRWRRRRGQGW</sequence>
<dbReference type="Pfam" id="PF11239">
    <property type="entry name" value="DUF3040"/>
    <property type="match status" value="1"/>
</dbReference>
<feature type="transmembrane region" description="Helical" evidence="1">
    <location>
        <begin position="65"/>
        <end position="86"/>
    </location>
</feature>
<keyword evidence="1" id="KW-0472">Membrane</keyword>
<dbReference type="EMBL" id="JBFPJR010000010">
    <property type="protein sequence ID" value="MEX0427470.1"/>
    <property type="molecule type" value="Genomic_DNA"/>
</dbReference>
<gene>
    <name evidence="2" type="ORF">AB3X52_07565</name>
</gene>
<keyword evidence="3" id="KW-1185">Reference proteome</keyword>